<feature type="region of interest" description="Disordered" evidence="10">
    <location>
        <begin position="138"/>
        <end position="171"/>
    </location>
</feature>
<dbReference type="InterPro" id="IPR022035">
    <property type="entry name" value="PCIF1_WW"/>
</dbReference>
<accession>H3CI24</accession>
<keyword evidence="4" id="KW-0539">Nucleus</keyword>
<dbReference type="FunCoup" id="H3CI24">
    <property type="interactions" value="1336"/>
</dbReference>
<dbReference type="Gene3D" id="1.20.1270.10">
    <property type="match status" value="1"/>
</dbReference>
<feature type="domain" description="WW" evidence="11">
    <location>
        <begin position="43"/>
        <end position="76"/>
    </location>
</feature>
<feature type="region of interest" description="Disordered" evidence="10">
    <location>
        <begin position="1"/>
        <end position="41"/>
    </location>
</feature>
<dbReference type="InParanoid" id="H3CI24"/>
<reference evidence="12" key="2">
    <citation type="submission" date="2025-08" db="UniProtKB">
        <authorList>
            <consortium name="Ensembl"/>
        </authorList>
    </citation>
    <scope>IDENTIFICATION</scope>
</reference>
<dbReference type="Ensembl" id="ENSTNIT00000008063.1">
    <property type="protein sequence ID" value="ENSTNIP00000007902.1"/>
    <property type="gene ID" value="ENSTNIG00000005226.1"/>
</dbReference>
<feature type="region of interest" description="Disordered" evidence="10">
    <location>
        <begin position="87"/>
        <end position="117"/>
    </location>
</feature>
<dbReference type="GO" id="GO:0099122">
    <property type="term" value="F:RNA polymerase II C-terminal domain binding"/>
    <property type="evidence" value="ECO:0007669"/>
    <property type="project" value="InterPro"/>
</dbReference>
<dbReference type="GeneTree" id="ENSGT00390000016206"/>
<evidence type="ECO:0000256" key="8">
    <source>
        <dbReference type="ARBA" id="ARBA00076956"/>
    </source>
</evidence>
<dbReference type="SUPFAM" id="SSF51045">
    <property type="entry name" value="WW domain"/>
    <property type="match status" value="1"/>
</dbReference>
<dbReference type="InterPro" id="IPR001202">
    <property type="entry name" value="WW_dom"/>
</dbReference>
<reference evidence="12" key="3">
    <citation type="submission" date="2025-09" db="UniProtKB">
        <authorList>
            <consortium name="Ensembl"/>
        </authorList>
    </citation>
    <scope>IDENTIFICATION</scope>
</reference>
<dbReference type="GO" id="GO:0016422">
    <property type="term" value="F:mRNA (2'-O-methyladenosine-N6-)-methyltransferase activity"/>
    <property type="evidence" value="ECO:0007669"/>
    <property type="project" value="UniProtKB-EC"/>
</dbReference>
<dbReference type="EC" id="2.1.1.62" evidence="6"/>
<dbReference type="Gene3D" id="2.20.70.10">
    <property type="match status" value="1"/>
</dbReference>
<evidence type="ECO:0000256" key="5">
    <source>
        <dbReference type="ARBA" id="ARBA00061408"/>
    </source>
</evidence>
<dbReference type="PANTHER" id="PTHR21727:SF0">
    <property type="entry name" value="MRNA (2'-O-METHYLADENOSINE-N(6)-)-METHYLTRANSFERASE"/>
    <property type="match status" value="1"/>
</dbReference>
<dbReference type="SMART" id="SM00456">
    <property type="entry name" value="WW"/>
    <property type="match status" value="1"/>
</dbReference>
<evidence type="ECO:0000256" key="1">
    <source>
        <dbReference type="ARBA" id="ARBA00004123"/>
    </source>
</evidence>
<dbReference type="Pfam" id="PF00397">
    <property type="entry name" value="WW"/>
    <property type="match status" value="1"/>
</dbReference>
<evidence type="ECO:0000256" key="9">
    <source>
        <dbReference type="ARBA" id="ARBA00077307"/>
    </source>
</evidence>
<dbReference type="FunFam" id="2.20.70.10:FF:000036">
    <property type="entry name" value="Phosphorylated CTD-interacting factor 1"/>
    <property type="match status" value="1"/>
</dbReference>
<dbReference type="GO" id="GO:0032259">
    <property type="term" value="P:methylation"/>
    <property type="evidence" value="ECO:0007669"/>
    <property type="project" value="UniProtKB-KW"/>
</dbReference>
<dbReference type="HOGENOM" id="CLU_014369_0_0_1"/>
<dbReference type="FunFam" id="1.20.1270.10:FF:000020">
    <property type="entry name" value="Phosphorylated CTD-interacting factor 1"/>
    <property type="match status" value="1"/>
</dbReference>
<dbReference type="OMA" id="ANENHRS"/>
<dbReference type="InterPro" id="IPR036020">
    <property type="entry name" value="WW_dom_sf"/>
</dbReference>
<name>H3CI24_TETNG</name>
<evidence type="ECO:0000256" key="7">
    <source>
        <dbReference type="ARBA" id="ARBA00068890"/>
    </source>
</evidence>
<protein>
    <recommendedName>
        <fullName evidence="7">mRNA (2'-O-methyladenosine-N(6)-)-methyltransferase</fullName>
        <ecNumber evidence="6">2.1.1.62</ecNumber>
    </recommendedName>
    <alternativeName>
        <fullName evidence="8">Cap-specific adenosine methyltransferase</fullName>
    </alternativeName>
    <alternativeName>
        <fullName evidence="9">Phosphorylated CTD-interacting factor 1</fullName>
    </alternativeName>
</protein>
<dbReference type="CDD" id="cd00201">
    <property type="entry name" value="WW"/>
    <property type="match status" value="1"/>
</dbReference>
<feature type="compositionally biased region" description="Low complexity" evidence="10">
    <location>
        <begin position="143"/>
        <end position="158"/>
    </location>
</feature>
<dbReference type="Proteomes" id="UP000007303">
    <property type="component" value="Unassembled WGS sequence"/>
</dbReference>
<comment type="subcellular location">
    <subcellularLocation>
        <location evidence="1">Nucleus</location>
    </subcellularLocation>
</comment>
<proteinExistence type="inferred from homology"/>
<dbReference type="InterPro" id="IPR029048">
    <property type="entry name" value="HSP70_C_sf"/>
</dbReference>
<evidence type="ECO:0000259" key="11">
    <source>
        <dbReference type="PROSITE" id="PS50020"/>
    </source>
</evidence>
<dbReference type="InterPro" id="IPR039881">
    <property type="entry name" value="PCIF1-like"/>
</dbReference>
<keyword evidence="2" id="KW-0489">Methyltransferase</keyword>
<dbReference type="PANTHER" id="PTHR21727">
    <property type="entry name" value="PHOSPHORYLATED CTD INTERACTING FACTOR 1"/>
    <property type="match status" value="1"/>
</dbReference>
<keyword evidence="13" id="KW-1185">Reference proteome</keyword>
<dbReference type="PROSITE" id="PS50020">
    <property type="entry name" value="WW_DOMAIN_2"/>
    <property type="match status" value="1"/>
</dbReference>
<evidence type="ECO:0000256" key="4">
    <source>
        <dbReference type="ARBA" id="ARBA00023242"/>
    </source>
</evidence>
<comment type="similarity">
    <text evidence="5">Belongs to the CAPAM family.</text>
</comment>
<organism evidence="12 13">
    <name type="scientific">Tetraodon nigroviridis</name>
    <name type="common">Spotted green pufferfish</name>
    <name type="synonym">Chelonodon nigroviridis</name>
    <dbReference type="NCBI Taxonomy" id="99883"/>
    <lineage>
        <taxon>Eukaryota</taxon>
        <taxon>Metazoa</taxon>
        <taxon>Chordata</taxon>
        <taxon>Craniata</taxon>
        <taxon>Vertebrata</taxon>
        <taxon>Euteleostomi</taxon>
        <taxon>Actinopterygii</taxon>
        <taxon>Neopterygii</taxon>
        <taxon>Teleostei</taxon>
        <taxon>Neoteleostei</taxon>
        <taxon>Acanthomorphata</taxon>
        <taxon>Eupercaria</taxon>
        <taxon>Tetraodontiformes</taxon>
        <taxon>Tetradontoidea</taxon>
        <taxon>Tetraodontidae</taxon>
        <taxon>Tetraodon</taxon>
    </lineage>
</organism>
<evidence type="ECO:0000313" key="13">
    <source>
        <dbReference type="Proteomes" id="UP000007303"/>
    </source>
</evidence>
<dbReference type="GO" id="GO:0005634">
    <property type="term" value="C:nucleus"/>
    <property type="evidence" value="ECO:0007669"/>
    <property type="project" value="UniProtKB-SubCell"/>
</dbReference>
<dbReference type="GO" id="GO:1904047">
    <property type="term" value="F:S-adenosyl-L-methionine binding"/>
    <property type="evidence" value="ECO:0007669"/>
    <property type="project" value="Ensembl"/>
</dbReference>
<dbReference type="GO" id="GO:0006397">
    <property type="term" value="P:mRNA processing"/>
    <property type="evidence" value="ECO:0007669"/>
    <property type="project" value="Ensembl"/>
</dbReference>
<evidence type="ECO:0000256" key="10">
    <source>
        <dbReference type="SAM" id="MobiDB-lite"/>
    </source>
</evidence>
<reference evidence="13" key="1">
    <citation type="journal article" date="2004" name="Nature">
        <title>Genome duplication in the teleost fish Tetraodon nigroviridis reveals the early vertebrate proto-karyotype.</title>
        <authorList>
            <person name="Jaillon O."/>
            <person name="Aury J.-M."/>
            <person name="Brunet F."/>
            <person name="Petit J.-L."/>
            <person name="Stange-Thomann N."/>
            <person name="Mauceli E."/>
            <person name="Bouneau L."/>
            <person name="Fischer C."/>
            <person name="Ozouf-Costaz C."/>
            <person name="Bernot A."/>
            <person name="Nicaud S."/>
            <person name="Jaffe D."/>
            <person name="Fisher S."/>
            <person name="Lutfalla G."/>
            <person name="Dossat C."/>
            <person name="Segurens B."/>
            <person name="Dasilva C."/>
            <person name="Salanoubat M."/>
            <person name="Levy M."/>
            <person name="Boudet N."/>
            <person name="Castellano S."/>
            <person name="Anthouard V."/>
            <person name="Jubin C."/>
            <person name="Castelli V."/>
            <person name="Katinka M."/>
            <person name="Vacherie B."/>
            <person name="Biemont C."/>
            <person name="Skalli Z."/>
            <person name="Cattolico L."/>
            <person name="Poulain J."/>
            <person name="De Berardinis V."/>
            <person name="Cruaud C."/>
            <person name="Duprat S."/>
            <person name="Brottier P."/>
            <person name="Coutanceau J.-P."/>
            <person name="Gouzy J."/>
            <person name="Parra G."/>
            <person name="Lardier G."/>
            <person name="Chapple C."/>
            <person name="McKernan K.J."/>
            <person name="McEwan P."/>
            <person name="Bosak S."/>
            <person name="Kellis M."/>
            <person name="Volff J.-N."/>
            <person name="Guigo R."/>
            <person name="Zody M.C."/>
            <person name="Mesirov J."/>
            <person name="Lindblad-Toh K."/>
            <person name="Birren B."/>
            <person name="Nusbaum C."/>
            <person name="Kahn D."/>
            <person name="Robinson-Rechavi M."/>
            <person name="Laudet V."/>
            <person name="Schachter V."/>
            <person name="Quetier F."/>
            <person name="Saurin W."/>
            <person name="Scarpelli C."/>
            <person name="Wincker P."/>
            <person name="Lander E.S."/>
            <person name="Weissenbach J."/>
            <person name="Roest Crollius H."/>
        </authorList>
    </citation>
    <scope>NUCLEOTIDE SEQUENCE [LARGE SCALE GENOMIC DNA]</scope>
</reference>
<evidence type="ECO:0000256" key="2">
    <source>
        <dbReference type="ARBA" id="ARBA00022603"/>
    </source>
</evidence>
<keyword evidence="3" id="KW-0808">Transferase</keyword>
<evidence type="ECO:0000256" key="3">
    <source>
        <dbReference type="ARBA" id="ARBA00022679"/>
    </source>
</evidence>
<feature type="compositionally biased region" description="Low complexity" evidence="10">
    <location>
        <begin position="17"/>
        <end position="35"/>
    </location>
</feature>
<evidence type="ECO:0000313" key="12">
    <source>
        <dbReference type="Ensembl" id="ENSTNIP00000007902.1"/>
    </source>
</evidence>
<dbReference type="AlphaFoldDB" id="H3CI24"/>
<evidence type="ECO:0000256" key="6">
    <source>
        <dbReference type="ARBA" id="ARBA00066738"/>
    </source>
</evidence>
<sequence length="668" mass="75731">MSNESQGLVKGEAALMQSPSVSASAQALPLSPSTSKSPELPDELVQAGWSKCWSRRNRPYYFNRFTNQSLWEVPVLGQHDVISDPLGLNAAPAEGGDANLGNNQRKRRGSEEQGPGYVNLKRTKVGLTHGPHLQSVTDSLTQVEPTTPISPSTPVVKPWSSAPEDKQAPPATPTTIYWDLDIQTNVVIREQPPTNHLPPHPEIELQRAQLVTKLRQHYHELCLQREGIDPPRESFNRWLLERKVIDKGHDPLLPSDCEPVISPSMFREVMNDIPIRLSRIKYKEEARKLLFKYAEAAKKMIDSRNASPESRKVVKWNAEDTMSWLRRDHSASKEDYMDRLEHLRQQCGPHVAAVAKDSVEGICSKIYQLSAEYSRRLRQTHLSLLQDLPTERCSESPPQSRLVSCYPVRLALPSPPLPRVELHFENDVACLRFRGEMVKVNRGHFSKLELLYRYSCVDDPRFEKFLSRVWCLLKRYQQVMFGSGANEGTGLQGALPVAVFEALNRQFGVTFECFASPLNCYFKQYASAFPDIDSYFGSRGPFLSFCPVSGSFEANPPFCEELMDAMVTHFEELLDQSSEPLSFIVFVPEWRDPVTPALSRMEGSRFLRHQLSVPAYEHEYRSGSQHICKRDEMYYRAVHGTAVLFLQNDAGFAKWTPTPERVAELSAA</sequence>
<dbReference type="Pfam" id="PF12237">
    <property type="entry name" value="PCIF1_WW"/>
    <property type="match status" value="1"/>
</dbReference>